<keyword evidence="2" id="KW-0472">Membrane</keyword>
<feature type="transmembrane region" description="Helical" evidence="2">
    <location>
        <begin position="130"/>
        <end position="150"/>
    </location>
</feature>
<gene>
    <name evidence="3" type="ORF">IE37_02419</name>
</gene>
<protein>
    <submittedName>
        <fullName evidence="3">Uncharacterized protein</fullName>
    </submittedName>
</protein>
<accession>A0A315XWP7</accession>
<evidence type="ECO:0000256" key="1">
    <source>
        <dbReference type="SAM" id="MobiDB-lite"/>
    </source>
</evidence>
<proteinExistence type="predicted"/>
<dbReference type="OrthoDB" id="1818527at2"/>
<organism evidence="3 4">
    <name type="scientific">Ruminococcus flavefaciens</name>
    <dbReference type="NCBI Taxonomy" id="1265"/>
    <lineage>
        <taxon>Bacteria</taxon>
        <taxon>Bacillati</taxon>
        <taxon>Bacillota</taxon>
        <taxon>Clostridia</taxon>
        <taxon>Eubacteriales</taxon>
        <taxon>Oscillospiraceae</taxon>
        <taxon>Ruminococcus</taxon>
    </lineage>
</organism>
<dbReference type="RefSeq" id="WP_109727149.1">
    <property type="nucleotide sequence ID" value="NZ_QGDI01000009.1"/>
</dbReference>
<dbReference type="EMBL" id="QGDI01000009">
    <property type="protein sequence ID" value="PWJ11654.1"/>
    <property type="molecule type" value="Genomic_DNA"/>
</dbReference>
<name>A0A315XWP7_RUMFL</name>
<feature type="transmembrane region" description="Helical" evidence="2">
    <location>
        <begin position="38"/>
        <end position="61"/>
    </location>
</feature>
<comment type="caution">
    <text evidence="3">The sequence shown here is derived from an EMBL/GenBank/DDBJ whole genome shotgun (WGS) entry which is preliminary data.</text>
</comment>
<reference evidence="3 4" key="1">
    <citation type="submission" date="2018-05" db="EMBL/GenBank/DDBJ databases">
        <title>The Hungate 1000. A catalogue of reference genomes from the rumen microbiome.</title>
        <authorList>
            <person name="Kelly W."/>
        </authorList>
    </citation>
    <scope>NUCLEOTIDE SEQUENCE [LARGE SCALE GENOMIC DNA]</scope>
    <source>
        <strain evidence="3 4">SAb67</strain>
    </source>
</reference>
<keyword evidence="2" id="KW-0812">Transmembrane</keyword>
<feature type="compositionally biased region" description="Polar residues" evidence="1">
    <location>
        <begin position="198"/>
        <end position="208"/>
    </location>
</feature>
<evidence type="ECO:0000313" key="4">
    <source>
        <dbReference type="Proteomes" id="UP000245720"/>
    </source>
</evidence>
<feature type="transmembrane region" description="Helical" evidence="2">
    <location>
        <begin position="103"/>
        <end position="124"/>
    </location>
</feature>
<feature type="transmembrane region" description="Helical" evidence="2">
    <location>
        <begin position="73"/>
        <end position="96"/>
    </location>
</feature>
<dbReference type="Proteomes" id="UP000245720">
    <property type="component" value="Unassembled WGS sequence"/>
</dbReference>
<dbReference type="AlphaFoldDB" id="A0A315XWP7"/>
<feature type="region of interest" description="Disordered" evidence="1">
    <location>
        <begin position="198"/>
        <end position="235"/>
    </location>
</feature>
<sequence length="265" mass="29689">MIFKNNPELIEKPDHLHYPICRGRLEEINQISTRILKFTIGASVLMAAVSLLGAPLHVVGWLPMMFTMKDIEFGMGGGFCITQALISLLLIVFAALGCTERKIFDVLLCFAYMAMLVCSIFIHLSIFDAFTFIIGLAGTLYSFGILKGYIDFKQLRKTEGYPIFSVSLAEYDDRKKNSPDGYYRDHYDELVRQRLMQQRQGSQPANMQQGGGIKSFSQAQSDSGGLGDMPELNISKPVMKKAAPDRFVSKSGKESKVLFSELKLR</sequence>
<evidence type="ECO:0000256" key="2">
    <source>
        <dbReference type="SAM" id="Phobius"/>
    </source>
</evidence>
<evidence type="ECO:0000313" key="3">
    <source>
        <dbReference type="EMBL" id="PWJ11654.1"/>
    </source>
</evidence>
<keyword evidence="2" id="KW-1133">Transmembrane helix</keyword>